<feature type="compositionally biased region" description="Acidic residues" evidence="1">
    <location>
        <begin position="305"/>
        <end position="326"/>
    </location>
</feature>
<dbReference type="PROSITE" id="PS50104">
    <property type="entry name" value="TIR"/>
    <property type="match status" value="1"/>
</dbReference>
<dbReference type="InterPro" id="IPR000157">
    <property type="entry name" value="TIR_dom"/>
</dbReference>
<dbReference type="Pfam" id="PF01582">
    <property type="entry name" value="TIR"/>
    <property type="match status" value="1"/>
</dbReference>
<sequence length="333" mass="37807">MYSASLPQVNKLTLTGMGSRDHIKAGERFFQGIAGRDIRRNITYLDMSNISFRILDLKAFITSGLCNSFNFNVEEMYFNGLGNADDAELIVNKILPRLNSELQMKTGTSRVLVCSGDRHFRPGFALGEEIIRCIEDSAVIILAVSKHYCQKEWYRKEVHETYDRNKPIVLLFLERVEHAEMGKVLQKLSGSRALFKTARRIENHDHQGGASGYTGVMTSGPVFGNAWNSNLASWSFSDRKRVLAYVTLLKWRSVGGSTWSDSQMSESVESLSIKAHPNSLFPELSGALKDLNMKFLSLSNAFLKEEEEEDVEEEEEEEEVEEEEEDMNKTYKT</sequence>
<proteinExistence type="predicted"/>
<feature type="domain" description="TIR" evidence="2">
    <location>
        <begin position="72"/>
        <end position="205"/>
    </location>
</feature>
<evidence type="ECO:0000259" key="2">
    <source>
        <dbReference type="PROSITE" id="PS50104"/>
    </source>
</evidence>
<name>A0A9D4EM40_DREPO</name>
<dbReference type="AlphaFoldDB" id="A0A9D4EM40"/>
<dbReference type="SUPFAM" id="SSF52200">
    <property type="entry name" value="Toll/Interleukin receptor TIR domain"/>
    <property type="match status" value="1"/>
</dbReference>
<dbReference type="Proteomes" id="UP000828390">
    <property type="component" value="Unassembled WGS sequence"/>
</dbReference>
<protein>
    <recommendedName>
        <fullName evidence="2">TIR domain-containing protein</fullName>
    </recommendedName>
</protein>
<organism evidence="3 4">
    <name type="scientific">Dreissena polymorpha</name>
    <name type="common">Zebra mussel</name>
    <name type="synonym">Mytilus polymorpha</name>
    <dbReference type="NCBI Taxonomy" id="45954"/>
    <lineage>
        <taxon>Eukaryota</taxon>
        <taxon>Metazoa</taxon>
        <taxon>Spiralia</taxon>
        <taxon>Lophotrochozoa</taxon>
        <taxon>Mollusca</taxon>
        <taxon>Bivalvia</taxon>
        <taxon>Autobranchia</taxon>
        <taxon>Heteroconchia</taxon>
        <taxon>Euheterodonta</taxon>
        <taxon>Imparidentia</taxon>
        <taxon>Neoheterodontei</taxon>
        <taxon>Myida</taxon>
        <taxon>Dreissenoidea</taxon>
        <taxon>Dreissenidae</taxon>
        <taxon>Dreissena</taxon>
    </lineage>
</organism>
<reference evidence="3" key="2">
    <citation type="submission" date="2020-11" db="EMBL/GenBank/DDBJ databases">
        <authorList>
            <person name="McCartney M.A."/>
            <person name="Auch B."/>
            <person name="Kono T."/>
            <person name="Mallez S."/>
            <person name="Becker A."/>
            <person name="Gohl D.M."/>
            <person name="Silverstein K.A.T."/>
            <person name="Koren S."/>
            <person name="Bechman K.B."/>
            <person name="Herman A."/>
            <person name="Abrahante J.E."/>
            <person name="Garbe J."/>
        </authorList>
    </citation>
    <scope>NUCLEOTIDE SEQUENCE</scope>
    <source>
        <strain evidence="3">Duluth1</strain>
        <tissue evidence="3">Whole animal</tissue>
    </source>
</reference>
<evidence type="ECO:0000256" key="1">
    <source>
        <dbReference type="SAM" id="MobiDB-lite"/>
    </source>
</evidence>
<dbReference type="Gene3D" id="3.40.50.10140">
    <property type="entry name" value="Toll/interleukin-1 receptor homology (TIR) domain"/>
    <property type="match status" value="1"/>
</dbReference>
<dbReference type="InterPro" id="IPR035897">
    <property type="entry name" value="Toll_tir_struct_dom_sf"/>
</dbReference>
<dbReference type="EMBL" id="JAIWYP010000008">
    <property type="protein sequence ID" value="KAH3781001.1"/>
    <property type="molecule type" value="Genomic_DNA"/>
</dbReference>
<evidence type="ECO:0000313" key="3">
    <source>
        <dbReference type="EMBL" id="KAH3781001.1"/>
    </source>
</evidence>
<accession>A0A9D4EM40</accession>
<comment type="caution">
    <text evidence="3">The sequence shown here is derived from an EMBL/GenBank/DDBJ whole genome shotgun (WGS) entry which is preliminary data.</text>
</comment>
<keyword evidence="4" id="KW-1185">Reference proteome</keyword>
<evidence type="ECO:0000313" key="4">
    <source>
        <dbReference type="Proteomes" id="UP000828390"/>
    </source>
</evidence>
<gene>
    <name evidence="3" type="ORF">DPMN_158825</name>
</gene>
<feature type="region of interest" description="Disordered" evidence="1">
    <location>
        <begin position="304"/>
        <end position="333"/>
    </location>
</feature>
<reference evidence="3" key="1">
    <citation type="journal article" date="2019" name="bioRxiv">
        <title>The Genome of the Zebra Mussel, Dreissena polymorpha: A Resource for Invasive Species Research.</title>
        <authorList>
            <person name="McCartney M.A."/>
            <person name="Auch B."/>
            <person name="Kono T."/>
            <person name="Mallez S."/>
            <person name="Zhang Y."/>
            <person name="Obille A."/>
            <person name="Becker A."/>
            <person name="Abrahante J.E."/>
            <person name="Garbe J."/>
            <person name="Badalamenti J.P."/>
            <person name="Herman A."/>
            <person name="Mangelson H."/>
            <person name="Liachko I."/>
            <person name="Sullivan S."/>
            <person name="Sone E.D."/>
            <person name="Koren S."/>
            <person name="Silverstein K.A.T."/>
            <person name="Beckman K.B."/>
            <person name="Gohl D.M."/>
        </authorList>
    </citation>
    <scope>NUCLEOTIDE SEQUENCE</scope>
    <source>
        <strain evidence="3">Duluth1</strain>
        <tissue evidence="3">Whole animal</tissue>
    </source>
</reference>
<dbReference type="GO" id="GO:0007165">
    <property type="term" value="P:signal transduction"/>
    <property type="evidence" value="ECO:0007669"/>
    <property type="project" value="InterPro"/>
</dbReference>